<dbReference type="Gene3D" id="3.40.1670.10">
    <property type="entry name" value="UbiD C-terminal domain-like"/>
    <property type="match status" value="1"/>
</dbReference>
<dbReference type="EMBL" id="WMBA01000081">
    <property type="protein sequence ID" value="MTD58912.1"/>
    <property type="molecule type" value="Genomic_DNA"/>
</dbReference>
<dbReference type="SUPFAM" id="SSF50475">
    <property type="entry name" value="FMN-binding split barrel"/>
    <property type="match status" value="1"/>
</dbReference>
<proteinExistence type="inferred from homology"/>
<dbReference type="InterPro" id="IPR049383">
    <property type="entry name" value="UbiD-like_N"/>
</dbReference>
<feature type="domain" description="3-octaprenyl-4-hydroxybenzoate carboxy-lyase-like Rift-related" evidence="3">
    <location>
        <begin position="227"/>
        <end position="419"/>
    </location>
</feature>
<feature type="domain" description="3-octaprenyl-4-hydroxybenzoate carboxy-lyase-like C-terminal" evidence="5">
    <location>
        <begin position="426"/>
        <end position="545"/>
    </location>
</feature>
<sequence>MAGDQGGGTGHDGSRGWCDREHLLGRGPHRCTRLSPLRRVEGRGRGHHQGRGTRTRPAGNPGQRGCPRPGRQRVDPGAQLARLPHFRRAEPFAGPPDDARRPRRHGHLAGIAGGAVRHRADRDRRRRAGVRVNLRAWLDDLRRHGQLGEVRSRITPDQDVAAVLEHADGSSAVLFTDVEGSEFPLAGNLVPGRDALARAAGCAPAELAGRYAQALREPRPCTVIDAAQAPVFRHRLHGDVLSRLPLTVQHEHDAGYYLTAGLVLVRDPVSGKTNLSINRMQVVGDRRLGVLVLPGRLRRILGEAESRGQDLDLAIVVGVDPLLGLASQAPADREIDDLEVASALRATPLPVAPCPGSGLLVPAEAEFVLEARFRANQRVQEGPFGEFPRTYGPAGSAPLVEVLSCRHRPDAVFQTILSGGREHFLLGGIPREATLLRTLREAHFDVTSVRLTEAGSCRLHAIVALRAPGPGVGVNALLITLGALTTVKHAIVVDDDVDIFDDEQVGWAMATRVQADRDVVIIPGARGSSLDPSSAGTTAKMGINATAPATDRDRHARMRTAPKDPGKLDRYLVELSRRDATGDGVD</sequence>
<evidence type="ECO:0000259" key="3">
    <source>
        <dbReference type="Pfam" id="PF01977"/>
    </source>
</evidence>
<dbReference type="Pfam" id="PF01977">
    <property type="entry name" value="UbiD"/>
    <property type="match status" value="1"/>
</dbReference>
<dbReference type="PANTHER" id="PTHR30108:SF21">
    <property type="entry name" value="4-HYDROXYBENZOATE DECARBOXYLASE"/>
    <property type="match status" value="1"/>
</dbReference>
<keyword evidence="7" id="KW-1185">Reference proteome</keyword>
<dbReference type="PANTHER" id="PTHR30108">
    <property type="entry name" value="3-OCTAPRENYL-4-HYDROXYBENZOATE CARBOXY-LYASE-RELATED"/>
    <property type="match status" value="1"/>
</dbReference>
<feature type="region of interest" description="Disordered" evidence="2">
    <location>
        <begin position="24"/>
        <end position="126"/>
    </location>
</feature>
<feature type="compositionally biased region" description="Basic residues" evidence="2">
    <location>
        <begin position="45"/>
        <end position="54"/>
    </location>
</feature>
<feature type="compositionally biased region" description="Basic and acidic residues" evidence="2">
    <location>
        <begin position="561"/>
        <end position="586"/>
    </location>
</feature>
<dbReference type="AlphaFoldDB" id="A0A6N7ZAX9"/>
<protein>
    <submittedName>
        <fullName evidence="6">UbiD family decarboxylase</fullName>
    </submittedName>
</protein>
<feature type="compositionally biased region" description="Low complexity" evidence="2">
    <location>
        <begin position="55"/>
        <end position="69"/>
    </location>
</feature>
<dbReference type="InterPro" id="IPR002830">
    <property type="entry name" value="UbiD"/>
</dbReference>
<evidence type="ECO:0000313" key="6">
    <source>
        <dbReference type="EMBL" id="MTD58912.1"/>
    </source>
</evidence>
<feature type="region of interest" description="Disordered" evidence="2">
    <location>
        <begin position="531"/>
        <end position="586"/>
    </location>
</feature>
<comment type="similarity">
    <text evidence="1">Belongs to the UbiD family.</text>
</comment>
<dbReference type="GO" id="GO:0016831">
    <property type="term" value="F:carboxy-lyase activity"/>
    <property type="evidence" value="ECO:0007669"/>
    <property type="project" value="InterPro"/>
</dbReference>
<dbReference type="OrthoDB" id="9809841at2"/>
<dbReference type="InterPro" id="IPR049381">
    <property type="entry name" value="UbiD-like_C"/>
</dbReference>
<name>A0A6N7ZAX9_9PSEU</name>
<evidence type="ECO:0000259" key="4">
    <source>
        <dbReference type="Pfam" id="PF20695"/>
    </source>
</evidence>
<evidence type="ECO:0000313" key="7">
    <source>
        <dbReference type="Proteomes" id="UP000440096"/>
    </source>
</evidence>
<gene>
    <name evidence="6" type="ORF">GKO32_33755</name>
</gene>
<accession>A0A6N7ZAX9</accession>
<evidence type="ECO:0000256" key="2">
    <source>
        <dbReference type="SAM" id="MobiDB-lite"/>
    </source>
</evidence>
<dbReference type="Pfam" id="PF20695">
    <property type="entry name" value="UbiD_N"/>
    <property type="match status" value="1"/>
</dbReference>
<comment type="caution">
    <text evidence="6">The sequence shown here is derived from an EMBL/GenBank/DDBJ whole genome shotgun (WGS) entry which is preliminary data.</text>
</comment>
<organism evidence="6 7">
    <name type="scientific">Amycolatopsis pithecellobii</name>
    <dbReference type="NCBI Taxonomy" id="664692"/>
    <lineage>
        <taxon>Bacteria</taxon>
        <taxon>Bacillati</taxon>
        <taxon>Actinomycetota</taxon>
        <taxon>Actinomycetes</taxon>
        <taxon>Pseudonocardiales</taxon>
        <taxon>Pseudonocardiaceae</taxon>
        <taxon>Amycolatopsis</taxon>
    </lineage>
</organism>
<feature type="domain" description="3-octaprenyl-4-hydroxybenzoate carboxy-lyase-like N-terminal" evidence="4">
    <location>
        <begin position="138"/>
        <end position="214"/>
    </location>
</feature>
<dbReference type="Pfam" id="PF20696">
    <property type="entry name" value="UbiD_C"/>
    <property type="match status" value="1"/>
</dbReference>
<dbReference type="InterPro" id="IPR048304">
    <property type="entry name" value="UbiD_Rift_dom"/>
</dbReference>
<evidence type="ECO:0000256" key="1">
    <source>
        <dbReference type="ARBA" id="ARBA00010021"/>
    </source>
</evidence>
<dbReference type="GO" id="GO:0005737">
    <property type="term" value="C:cytoplasm"/>
    <property type="evidence" value="ECO:0007669"/>
    <property type="project" value="TreeGrafter"/>
</dbReference>
<dbReference type="NCBIfam" id="TIGR00148">
    <property type="entry name" value="UbiD family decarboxylase"/>
    <property type="match status" value="1"/>
</dbReference>
<dbReference type="Proteomes" id="UP000440096">
    <property type="component" value="Unassembled WGS sequence"/>
</dbReference>
<reference evidence="6 7" key="1">
    <citation type="submission" date="2019-11" db="EMBL/GenBank/DDBJ databases">
        <title>Draft genome of Amycolatopsis RM579.</title>
        <authorList>
            <person name="Duangmal K."/>
            <person name="Mingma R."/>
        </authorList>
    </citation>
    <scope>NUCLEOTIDE SEQUENCE [LARGE SCALE GENOMIC DNA]</scope>
    <source>
        <strain evidence="6 7">RM579</strain>
    </source>
</reference>
<dbReference type="SUPFAM" id="SSF143968">
    <property type="entry name" value="UbiD C-terminal domain-like"/>
    <property type="match status" value="1"/>
</dbReference>
<evidence type="ECO:0000259" key="5">
    <source>
        <dbReference type="Pfam" id="PF20696"/>
    </source>
</evidence>